<name>A0ABX0Y4J7_9ACTN</name>
<feature type="transmembrane region" description="Helical" evidence="5">
    <location>
        <begin position="168"/>
        <end position="188"/>
    </location>
</feature>
<feature type="transmembrane region" description="Helical" evidence="5">
    <location>
        <begin position="360"/>
        <end position="379"/>
    </location>
</feature>
<dbReference type="PANTHER" id="PTHR23542">
    <property type="match status" value="1"/>
</dbReference>
<dbReference type="InterPro" id="IPR011701">
    <property type="entry name" value="MFS"/>
</dbReference>
<dbReference type="EMBL" id="JAATVY010000017">
    <property type="protein sequence ID" value="NJC72335.1"/>
    <property type="molecule type" value="Genomic_DNA"/>
</dbReference>
<feature type="transmembrane region" description="Helical" evidence="5">
    <location>
        <begin position="209"/>
        <end position="231"/>
    </location>
</feature>
<sequence length="396" mass="39907">MGYLSLLRSPFVLRLLAGTLIGRLPTGMGLLAVPLVLRHARASYGLVGLASGALAISAAVGGPLLGRLVDRIGQPRVLLPTAVLAGGGFLLIGAAPHSPPVVLTGAVLAGAATPPLEPCLRVLWPHIVAPDLVEKAYAMDSGAQELIFIGAPLIVTGMVALASPASALWLAALLGLLGVLVVATAPPSRNYRAPERSADWLGPLRSRGLVVLFAGLIGTGGAIGSLNVLVVRYAEQHRVPAGAGGLLALNAAGALCGAVGYGLIRWTMSMRARALLLAAGLMTSYAMVGLRPAPSAMAVLMVVTGLFLAPMLTVSFVLVDRLAPPGTITEAFAWLVTVFTTGSAVGAAVVGVLLDRAAPVWASSCGGIATAATVVVLLVGRRTLVGGEAAAVEPAG</sequence>
<dbReference type="SUPFAM" id="SSF103473">
    <property type="entry name" value="MFS general substrate transporter"/>
    <property type="match status" value="1"/>
</dbReference>
<feature type="domain" description="Major facilitator superfamily (MFS) profile" evidence="6">
    <location>
        <begin position="11"/>
        <end position="384"/>
    </location>
</feature>
<feature type="transmembrane region" description="Helical" evidence="5">
    <location>
        <begin position="77"/>
        <end position="95"/>
    </location>
</feature>
<protein>
    <submittedName>
        <fullName evidence="7">MFS transporter</fullName>
    </submittedName>
</protein>
<feature type="transmembrane region" description="Helical" evidence="5">
    <location>
        <begin position="12"/>
        <end position="37"/>
    </location>
</feature>
<evidence type="ECO:0000256" key="3">
    <source>
        <dbReference type="ARBA" id="ARBA00022989"/>
    </source>
</evidence>
<evidence type="ECO:0000313" key="7">
    <source>
        <dbReference type="EMBL" id="NJC72335.1"/>
    </source>
</evidence>
<keyword evidence="3 5" id="KW-1133">Transmembrane helix</keyword>
<keyword evidence="8" id="KW-1185">Reference proteome</keyword>
<dbReference type="Proteomes" id="UP000722989">
    <property type="component" value="Unassembled WGS sequence"/>
</dbReference>
<dbReference type="InterPro" id="IPR036259">
    <property type="entry name" value="MFS_trans_sf"/>
</dbReference>
<feature type="transmembrane region" description="Helical" evidence="5">
    <location>
        <begin position="271"/>
        <end position="290"/>
    </location>
</feature>
<dbReference type="Pfam" id="PF07690">
    <property type="entry name" value="MFS_1"/>
    <property type="match status" value="1"/>
</dbReference>
<dbReference type="PANTHER" id="PTHR23542:SF1">
    <property type="entry name" value="MAJOR FACILITATOR SUPERFAMILY (MFS) PROFILE DOMAIN-CONTAINING PROTEIN"/>
    <property type="match status" value="1"/>
</dbReference>
<feature type="transmembrane region" description="Helical" evidence="5">
    <location>
        <begin position="331"/>
        <end position="354"/>
    </location>
</feature>
<keyword evidence="2 5" id="KW-0812">Transmembrane</keyword>
<comment type="subcellular location">
    <subcellularLocation>
        <location evidence="1">Cell membrane</location>
        <topology evidence="1">Multi-pass membrane protein</topology>
    </subcellularLocation>
</comment>
<organism evidence="7 8">
    <name type="scientific">Planosporangium thailandense</name>
    <dbReference type="NCBI Taxonomy" id="765197"/>
    <lineage>
        <taxon>Bacteria</taxon>
        <taxon>Bacillati</taxon>
        <taxon>Actinomycetota</taxon>
        <taxon>Actinomycetes</taxon>
        <taxon>Micromonosporales</taxon>
        <taxon>Micromonosporaceae</taxon>
        <taxon>Planosporangium</taxon>
    </lineage>
</organism>
<evidence type="ECO:0000256" key="1">
    <source>
        <dbReference type="ARBA" id="ARBA00004651"/>
    </source>
</evidence>
<gene>
    <name evidence="7" type="ORF">HC031_21825</name>
</gene>
<feature type="transmembrane region" description="Helical" evidence="5">
    <location>
        <begin position="243"/>
        <end position="264"/>
    </location>
</feature>
<proteinExistence type="predicted"/>
<accession>A0ABX0Y4J7</accession>
<reference evidence="7 8" key="1">
    <citation type="submission" date="2020-03" db="EMBL/GenBank/DDBJ databases">
        <title>WGS of the type strain of Planosporangium spp.</title>
        <authorList>
            <person name="Thawai C."/>
        </authorList>
    </citation>
    <scope>NUCLEOTIDE SEQUENCE [LARGE SCALE GENOMIC DNA]</scope>
    <source>
        <strain evidence="7 8">TBRC 5610</strain>
    </source>
</reference>
<feature type="transmembrane region" description="Helical" evidence="5">
    <location>
        <begin position="145"/>
        <end position="162"/>
    </location>
</feature>
<evidence type="ECO:0000256" key="2">
    <source>
        <dbReference type="ARBA" id="ARBA00022692"/>
    </source>
</evidence>
<evidence type="ECO:0000256" key="5">
    <source>
        <dbReference type="SAM" id="Phobius"/>
    </source>
</evidence>
<comment type="caution">
    <text evidence="7">The sequence shown here is derived from an EMBL/GenBank/DDBJ whole genome shotgun (WGS) entry which is preliminary data.</text>
</comment>
<evidence type="ECO:0000259" key="6">
    <source>
        <dbReference type="PROSITE" id="PS50850"/>
    </source>
</evidence>
<dbReference type="PROSITE" id="PS50850">
    <property type="entry name" value="MFS"/>
    <property type="match status" value="1"/>
</dbReference>
<evidence type="ECO:0000313" key="8">
    <source>
        <dbReference type="Proteomes" id="UP000722989"/>
    </source>
</evidence>
<feature type="transmembrane region" description="Helical" evidence="5">
    <location>
        <begin position="43"/>
        <end position="65"/>
    </location>
</feature>
<dbReference type="InterPro" id="IPR020846">
    <property type="entry name" value="MFS_dom"/>
</dbReference>
<keyword evidence="4 5" id="KW-0472">Membrane</keyword>
<evidence type="ECO:0000256" key="4">
    <source>
        <dbReference type="ARBA" id="ARBA00023136"/>
    </source>
</evidence>
<feature type="transmembrane region" description="Helical" evidence="5">
    <location>
        <begin position="296"/>
        <end position="319"/>
    </location>
</feature>
<dbReference type="Gene3D" id="1.20.1250.20">
    <property type="entry name" value="MFS general substrate transporter like domains"/>
    <property type="match status" value="1"/>
</dbReference>